<evidence type="ECO:0000313" key="4">
    <source>
        <dbReference type="Proteomes" id="UP000559809"/>
    </source>
</evidence>
<evidence type="ECO:0000313" key="3">
    <source>
        <dbReference type="EMBL" id="NYT48286.1"/>
    </source>
</evidence>
<comment type="caution">
    <text evidence="3">The sequence shown here is derived from an EMBL/GenBank/DDBJ whole genome shotgun (WGS) entry which is preliminary data.</text>
</comment>
<sequence length="384" mass="41603">MQTARIAIVGGGLAGLYAARLLEHHGIDDYVLLESRDDWGGRILSTPPIASGVPQDRFDLGPTWFWPAYQPQLDRLIDSLGLERFMQHEDGDMLVEYAQDAAPKRVRGYGSAPPSMRLVGGMGVLIDAIRSGLASDNLILGQPVRRLRCDGLHIELDADDAQGQVITYRAEHVLLALPPRLAAASISFSPELPGTVAHEWLETATWMAPHAKYVALYDEPFWRTQGLSGEARSAWGPLGEIHDASMPGGSAALFGFFSVAARVRHGVYIDVLRTHCRAQLRRLFGAEASGFKADFIKDWAADPCTATPHDMDGLADHGHAPAAGVPSGLWRNRIIGIASEWSIRYPGYVAGAIEAADLGVRALLRSECGSGAHREADSSRRSKG</sequence>
<dbReference type="SUPFAM" id="SSF51905">
    <property type="entry name" value="FAD/NAD(P)-binding domain"/>
    <property type="match status" value="1"/>
</dbReference>
<dbReference type="PANTHER" id="PTHR43563">
    <property type="entry name" value="AMINE OXIDASE"/>
    <property type="match status" value="1"/>
</dbReference>
<name>A0A853G1F8_9BURK</name>
<dbReference type="AlphaFoldDB" id="A0A853G1F8"/>
<dbReference type="Pfam" id="PF13450">
    <property type="entry name" value="NAD_binding_8"/>
    <property type="match status" value="1"/>
</dbReference>
<keyword evidence="4" id="KW-1185">Reference proteome</keyword>
<reference evidence="3 4" key="1">
    <citation type="submission" date="2020-07" db="EMBL/GenBank/DDBJ databases">
        <title>Taxonomic revisions and descriptions of new bacterial species based on genomic comparisons in the high-G+C-content subgroup of the family Alcaligenaceae.</title>
        <authorList>
            <person name="Szabo A."/>
            <person name="Felfoldi T."/>
        </authorList>
    </citation>
    <scope>NUCLEOTIDE SEQUENCE [LARGE SCALE GENOMIC DNA]</scope>
    <source>
        <strain evidence="3 4">LMG 24012</strain>
    </source>
</reference>
<dbReference type="Pfam" id="PF01593">
    <property type="entry name" value="Amino_oxidase"/>
    <property type="match status" value="1"/>
</dbReference>
<evidence type="ECO:0000259" key="2">
    <source>
        <dbReference type="Pfam" id="PF01593"/>
    </source>
</evidence>
<dbReference type="EMBL" id="JACCEM010000002">
    <property type="protein sequence ID" value="NYT48286.1"/>
    <property type="molecule type" value="Genomic_DNA"/>
</dbReference>
<accession>A0A853G1F8</accession>
<proteinExistence type="inferred from homology"/>
<comment type="similarity">
    <text evidence="1">Belongs to the flavin monoamine oxidase family.</text>
</comment>
<evidence type="ECO:0000256" key="1">
    <source>
        <dbReference type="ARBA" id="ARBA00005995"/>
    </source>
</evidence>
<gene>
    <name evidence="3" type="ORF">H0A72_03075</name>
</gene>
<dbReference type="PANTHER" id="PTHR43563:SF1">
    <property type="entry name" value="AMINE OXIDASE [FLAVIN-CONTAINING] B"/>
    <property type="match status" value="1"/>
</dbReference>
<protein>
    <submittedName>
        <fullName evidence="3">FAD-dependent oxidoreductase</fullName>
    </submittedName>
</protein>
<dbReference type="Proteomes" id="UP000559809">
    <property type="component" value="Unassembled WGS sequence"/>
</dbReference>
<feature type="domain" description="Amine oxidase" evidence="2">
    <location>
        <begin position="97"/>
        <end position="361"/>
    </location>
</feature>
<dbReference type="SUPFAM" id="SSF54373">
    <property type="entry name" value="FAD-linked reductases, C-terminal domain"/>
    <property type="match status" value="1"/>
</dbReference>
<dbReference type="InterPro" id="IPR050703">
    <property type="entry name" value="Flavin_MAO"/>
</dbReference>
<dbReference type="GO" id="GO:0016491">
    <property type="term" value="F:oxidoreductase activity"/>
    <property type="evidence" value="ECO:0007669"/>
    <property type="project" value="InterPro"/>
</dbReference>
<dbReference type="Gene3D" id="3.50.50.60">
    <property type="entry name" value="FAD/NAD(P)-binding domain"/>
    <property type="match status" value="2"/>
</dbReference>
<dbReference type="InterPro" id="IPR036188">
    <property type="entry name" value="FAD/NAD-bd_sf"/>
</dbReference>
<organism evidence="3 4">
    <name type="scientific">Parapusillimonas granuli</name>
    <dbReference type="NCBI Taxonomy" id="380911"/>
    <lineage>
        <taxon>Bacteria</taxon>
        <taxon>Pseudomonadati</taxon>
        <taxon>Pseudomonadota</taxon>
        <taxon>Betaproteobacteria</taxon>
        <taxon>Burkholderiales</taxon>
        <taxon>Alcaligenaceae</taxon>
        <taxon>Parapusillimonas</taxon>
    </lineage>
</organism>
<dbReference type="InterPro" id="IPR002937">
    <property type="entry name" value="Amino_oxidase"/>
</dbReference>